<keyword evidence="4" id="KW-0548">Nucleotidyltransferase</keyword>
<dbReference type="Gene3D" id="2.40.70.10">
    <property type="entry name" value="Acid Proteases"/>
    <property type="match status" value="1"/>
</dbReference>
<dbReference type="Gene3D" id="3.10.10.10">
    <property type="entry name" value="HIV Type 1 Reverse Transcriptase, subunit A, domain 1"/>
    <property type="match status" value="1"/>
</dbReference>
<organism evidence="4">
    <name type="scientific">Tanacetum cinerariifolium</name>
    <name type="common">Dalmatian daisy</name>
    <name type="synonym">Chrysanthemum cinerariifolium</name>
    <dbReference type="NCBI Taxonomy" id="118510"/>
    <lineage>
        <taxon>Eukaryota</taxon>
        <taxon>Viridiplantae</taxon>
        <taxon>Streptophyta</taxon>
        <taxon>Embryophyta</taxon>
        <taxon>Tracheophyta</taxon>
        <taxon>Spermatophyta</taxon>
        <taxon>Magnoliopsida</taxon>
        <taxon>eudicotyledons</taxon>
        <taxon>Gunneridae</taxon>
        <taxon>Pentapetalae</taxon>
        <taxon>asterids</taxon>
        <taxon>campanulids</taxon>
        <taxon>Asterales</taxon>
        <taxon>Asteraceae</taxon>
        <taxon>Asteroideae</taxon>
        <taxon>Anthemideae</taxon>
        <taxon>Anthemidinae</taxon>
        <taxon>Tanacetum</taxon>
    </lineage>
</organism>
<feature type="compositionally biased region" description="Low complexity" evidence="2">
    <location>
        <begin position="1105"/>
        <end position="1119"/>
    </location>
</feature>
<dbReference type="InterPro" id="IPR025724">
    <property type="entry name" value="GAG-pre-integrase_dom"/>
</dbReference>
<reference evidence="4" key="1">
    <citation type="journal article" date="2019" name="Sci. Rep.">
        <title>Draft genome of Tanacetum cinerariifolium, the natural source of mosquito coil.</title>
        <authorList>
            <person name="Yamashiro T."/>
            <person name="Shiraishi A."/>
            <person name="Satake H."/>
            <person name="Nakayama K."/>
        </authorList>
    </citation>
    <scope>NUCLEOTIDE SEQUENCE</scope>
</reference>
<protein>
    <submittedName>
        <fullName evidence="4">Reverse transcriptase domain-containing protein</fullName>
    </submittedName>
</protein>
<feature type="region of interest" description="Disordered" evidence="2">
    <location>
        <begin position="240"/>
        <end position="299"/>
    </location>
</feature>
<name>A0A6L2KIA8_TANCI</name>
<feature type="domain" description="CCHC-type" evidence="3">
    <location>
        <begin position="880"/>
        <end position="897"/>
    </location>
</feature>
<dbReference type="AlphaFoldDB" id="A0A6L2KIA8"/>
<gene>
    <name evidence="4" type="ORF">Tci_019592</name>
</gene>
<dbReference type="InterPro" id="IPR036875">
    <property type="entry name" value="Znf_CCHC_sf"/>
</dbReference>
<comment type="caution">
    <text evidence="4">The sequence shown here is derived from an EMBL/GenBank/DDBJ whole genome shotgun (WGS) entry which is preliminary data.</text>
</comment>
<evidence type="ECO:0000259" key="3">
    <source>
        <dbReference type="PROSITE" id="PS50158"/>
    </source>
</evidence>
<dbReference type="EMBL" id="BKCJ010002297">
    <property type="protein sequence ID" value="GEU47614.1"/>
    <property type="molecule type" value="Genomic_DNA"/>
</dbReference>
<evidence type="ECO:0000256" key="1">
    <source>
        <dbReference type="PROSITE-ProRule" id="PRU00047"/>
    </source>
</evidence>
<dbReference type="PROSITE" id="PS50158">
    <property type="entry name" value="ZF_CCHC"/>
    <property type="match status" value="1"/>
</dbReference>
<accession>A0A6L2KIA8</accession>
<evidence type="ECO:0000256" key="2">
    <source>
        <dbReference type="SAM" id="MobiDB-lite"/>
    </source>
</evidence>
<dbReference type="InterPro" id="IPR021109">
    <property type="entry name" value="Peptidase_aspartic_dom_sf"/>
</dbReference>
<dbReference type="GO" id="GO:0008270">
    <property type="term" value="F:zinc ion binding"/>
    <property type="evidence" value="ECO:0007669"/>
    <property type="project" value="UniProtKB-KW"/>
</dbReference>
<dbReference type="GO" id="GO:0003964">
    <property type="term" value="F:RNA-directed DNA polymerase activity"/>
    <property type="evidence" value="ECO:0007669"/>
    <property type="project" value="UniProtKB-KW"/>
</dbReference>
<keyword evidence="1" id="KW-0863">Zinc-finger</keyword>
<dbReference type="InterPro" id="IPR001878">
    <property type="entry name" value="Znf_CCHC"/>
</dbReference>
<dbReference type="Pfam" id="PF13976">
    <property type="entry name" value="gag_pre-integrs"/>
    <property type="match status" value="1"/>
</dbReference>
<evidence type="ECO:0000313" key="4">
    <source>
        <dbReference type="EMBL" id="GEU47614.1"/>
    </source>
</evidence>
<sequence>MRTRSSLNFIVESVIIRKRRNRRRSKQIVEPELRTIIETPVATMADTRIMLELLQAPTEGYGDAIERFDESFGEAWDRFKDLLRKCPHHGFSELHQIDTFYNALTQSDQDSLNAAAGGNLLNRTPRDALMIIKNKSKVRISRNKPIVSKVSTTTSSPSPYLDVTTLTEIIKELVLMNKATQQATVKAIEETCVTYGGPHPYCECLAIGGNTFDACAVVRTYNQEDNGYRPQGDLNCRTSNQMGPLGFPNPNRQSPLGSGLLPSDTVANPRGDVKAITTQSDKGQVVSKPNPKPSIPYPSRLNNQKLQEKTNHQMLKFFQIFQRLHFDLSFADALLHMPKFASTFKSLLSNKEKLFELASTLLNENCSAMLLKKLTEKLGDPSKFLIPCDFPELEECLALADLGASINLMPLSKRKKLSFSELTPTHMTLELANRSVAYPVGVSKDVFIKVGNEELTLRVNDDAITFKVGHTSRYSRNYYEESVNQINVIDVACEEYAQEVLGFLDSSTSGNPTASDPIIASSSPSFTPFEGSDFILEEIDTFLRTPNELSNLDDDYYDTEGDILYLEKLLNEDSSSNLLPMKNEDLKQADVTMTKPSIKEPPELIHKDLPSYLEYAFLEGTDKLPVIISKVLKYKEKAALLKVLKLHKQAIAWKISDIKGIKPHFCTHKILMEDDFMPTVQHQRKVNPKIHEVIKKEVIKLLDARLIYPIFDCPWIVCKSDNVDLVDQTIDGAFTRFNTIITSLKAFNEGYSSKNYVRKFLSALHPKWRAKVTTIEESKDFTSLSLDELIGNLKVHEMIIKKDYEIVKAKGERKSLALKAKKESSDEECLTFGSEDEEYAMAGRDFKKFFKRRGTFVGQPQNDKKMFQRIRDDKNGKGDRKCFRCGDLNHLIRECSKSLKDKNQRVFVGGSWSDSGEEDDKDGKVIGRGIRKKGLYVMKLGNKPTDQICLATIDENSMLWHRRLGHINMCLIQSLSSKDLVRNLPKINFDQHFCDACKIGKQVHASHKAKNIVITTRCLELLHMDLFGPSAVRSYEGNRYTLFIVDDYSRLLANSKAYIILNKHTRKVKESLNVIFDKAPPPSKTSPLVEDDLGDDNHDGDHPETSNTTPPVPSPTQQIPHTVSSIKLLILKKGEYDIWAMKMEHYLNHTDYPIWQVIQNGNGHVSVITDTNGMIKVLPLKTAEDVMARERERKARNTLLMALLEDHLEKNPYDG</sequence>
<dbReference type="PANTHER" id="PTHR33067">
    <property type="entry name" value="RNA-DIRECTED DNA POLYMERASE-RELATED"/>
    <property type="match status" value="1"/>
</dbReference>
<keyword evidence="4" id="KW-0808">Transferase</keyword>
<keyword evidence="4" id="KW-0695">RNA-directed DNA polymerase</keyword>
<dbReference type="GO" id="GO:0003676">
    <property type="term" value="F:nucleic acid binding"/>
    <property type="evidence" value="ECO:0007669"/>
    <property type="project" value="InterPro"/>
</dbReference>
<keyword evidence="1" id="KW-0862">Zinc</keyword>
<feature type="region of interest" description="Disordered" evidence="2">
    <location>
        <begin position="1079"/>
        <end position="1119"/>
    </location>
</feature>
<proteinExistence type="predicted"/>
<dbReference type="SUPFAM" id="SSF57756">
    <property type="entry name" value="Retrovirus zinc finger-like domains"/>
    <property type="match status" value="1"/>
</dbReference>
<feature type="compositionally biased region" description="Basic and acidic residues" evidence="2">
    <location>
        <begin position="1095"/>
        <end position="1104"/>
    </location>
</feature>
<keyword evidence="1" id="KW-0479">Metal-binding</keyword>
<dbReference type="PANTHER" id="PTHR33067:SF35">
    <property type="entry name" value="ASPARTIC PEPTIDASE DDI1-TYPE DOMAIN-CONTAINING PROTEIN"/>
    <property type="match status" value="1"/>
</dbReference>